<reference evidence="1 2" key="1">
    <citation type="journal article" date="2016" name="Nat. Commun.">
        <title>Thousands of microbial genomes shed light on interconnected biogeochemical processes in an aquifer system.</title>
        <authorList>
            <person name="Anantharaman K."/>
            <person name="Brown C.T."/>
            <person name="Hug L.A."/>
            <person name="Sharon I."/>
            <person name="Castelle C.J."/>
            <person name="Probst A.J."/>
            <person name="Thomas B.C."/>
            <person name="Singh A."/>
            <person name="Wilkins M.J."/>
            <person name="Karaoz U."/>
            <person name="Brodie E.L."/>
            <person name="Williams K.H."/>
            <person name="Hubbard S.S."/>
            <person name="Banfield J.F."/>
        </authorList>
    </citation>
    <scope>NUCLEOTIDE SEQUENCE [LARGE SCALE GENOMIC DNA]</scope>
</reference>
<comment type="caution">
    <text evidence="1">The sequence shown here is derived from an EMBL/GenBank/DDBJ whole genome shotgun (WGS) entry which is preliminary data.</text>
</comment>
<proteinExistence type="predicted"/>
<protein>
    <recommendedName>
        <fullName evidence="3">Resolvase HTH domain-containing protein</fullName>
    </recommendedName>
</protein>
<dbReference type="InterPro" id="IPR036388">
    <property type="entry name" value="WH-like_DNA-bd_sf"/>
</dbReference>
<accession>A0A1G1V7K8</accession>
<organism evidence="1 2">
    <name type="scientific">Candidatus Blackburnbacteria bacterium RIFCSPHIGHO2_12_FULL_41_13b</name>
    <dbReference type="NCBI Taxonomy" id="1797517"/>
    <lineage>
        <taxon>Bacteria</taxon>
        <taxon>Candidatus Blackburniibacteriota</taxon>
    </lineage>
</organism>
<dbReference type="AlphaFoldDB" id="A0A1G1V7K8"/>
<sequence length="207" mass="23907">MPRLIPKETRQKIITLRQKGWSLPEIKKETSVGQTTVFRYIQGVEILPEYLQFWKGKQGGSIKRMEIAKKNAALQAKRLVSRISKKEKSIFLSALYWGEGNKKDFIFTNSDPEMIQVFTRGLIKLFGVSKDDFKVSIRIFEDLDRNKSLKFWSRITGVPIKKFVSVNVLSGKKSGKLEYGMCRVRIKKGGNMLKYISAIRREVVAHF</sequence>
<evidence type="ECO:0000313" key="1">
    <source>
        <dbReference type="EMBL" id="OGY11400.1"/>
    </source>
</evidence>
<evidence type="ECO:0008006" key="3">
    <source>
        <dbReference type="Google" id="ProtNLM"/>
    </source>
</evidence>
<gene>
    <name evidence="1" type="ORF">A3F61_03195</name>
</gene>
<evidence type="ECO:0000313" key="2">
    <source>
        <dbReference type="Proteomes" id="UP000178272"/>
    </source>
</evidence>
<dbReference type="Proteomes" id="UP000178272">
    <property type="component" value="Unassembled WGS sequence"/>
</dbReference>
<dbReference type="STRING" id="1797517.A3F61_03195"/>
<dbReference type="Gene3D" id="1.10.10.10">
    <property type="entry name" value="Winged helix-like DNA-binding domain superfamily/Winged helix DNA-binding domain"/>
    <property type="match status" value="1"/>
</dbReference>
<name>A0A1G1V7K8_9BACT</name>
<dbReference type="EMBL" id="MHCA01000039">
    <property type="protein sequence ID" value="OGY11400.1"/>
    <property type="molecule type" value="Genomic_DNA"/>
</dbReference>